<dbReference type="SUPFAM" id="SSF50249">
    <property type="entry name" value="Nucleic acid-binding proteins"/>
    <property type="match status" value="2"/>
</dbReference>
<feature type="domain" description="S1 motif" evidence="11">
    <location>
        <begin position="755"/>
        <end position="824"/>
    </location>
</feature>
<evidence type="ECO:0000256" key="3">
    <source>
        <dbReference type="ARBA" id="ARBA00022552"/>
    </source>
</evidence>
<dbReference type="Gene3D" id="3.30.1370.10">
    <property type="entry name" value="K Homology domain, type 1"/>
    <property type="match status" value="1"/>
</dbReference>
<dbReference type="NCBIfam" id="NF008805">
    <property type="entry name" value="PRK11824.1"/>
    <property type="match status" value="1"/>
</dbReference>
<dbReference type="FunFam" id="3.30.230.70:FF:000001">
    <property type="entry name" value="Polyribonucleotide nucleotidyltransferase"/>
    <property type="match status" value="1"/>
</dbReference>
<dbReference type="InterPro" id="IPR020568">
    <property type="entry name" value="Ribosomal_Su5_D2-typ_SF"/>
</dbReference>
<evidence type="ECO:0000256" key="10">
    <source>
        <dbReference type="SAM" id="MobiDB-lite"/>
    </source>
</evidence>
<dbReference type="GO" id="GO:0000175">
    <property type="term" value="F:3'-5'-RNA exonuclease activity"/>
    <property type="evidence" value="ECO:0007669"/>
    <property type="project" value="UniProtKB-ARBA"/>
</dbReference>
<dbReference type="PANTHER" id="PTHR11252:SF0">
    <property type="entry name" value="POLYRIBONUCLEOTIDE NUCLEOTIDYLTRANSFERASE 1, MITOCHONDRIAL"/>
    <property type="match status" value="1"/>
</dbReference>
<keyword evidence="13" id="KW-1185">Reference proteome</keyword>
<proteinExistence type="inferred from homology"/>
<keyword evidence="6" id="KW-0548">Nucleotidyltransferase</keyword>
<dbReference type="InterPro" id="IPR004088">
    <property type="entry name" value="KH_dom_type_1"/>
</dbReference>
<dbReference type="GO" id="GO:0000958">
    <property type="term" value="P:mitochondrial mRNA catabolic process"/>
    <property type="evidence" value="ECO:0007669"/>
    <property type="project" value="TreeGrafter"/>
</dbReference>
<dbReference type="OrthoDB" id="437922at2759"/>
<dbReference type="EC" id="2.7.7.8" evidence="2"/>
<accession>A0A2P6VEN8</accession>
<dbReference type="GO" id="GO:0005829">
    <property type="term" value="C:cytosol"/>
    <property type="evidence" value="ECO:0007669"/>
    <property type="project" value="TreeGrafter"/>
</dbReference>
<name>A0A2P6VEN8_9CHLO</name>
<dbReference type="NCBIfam" id="TIGR03591">
    <property type="entry name" value="polynuc_phos"/>
    <property type="match status" value="1"/>
</dbReference>
<dbReference type="EMBL" id="LHPF02000010">
    <property type="protein sequence ID" value="PSC72537.1"/>
    <property type="molecule type" value="Genomic_DNA"/>
</dbReference>
<evidence type="ECO:0000256" key="4">
    <source>
        <dbReference type="ARBA" id="ARBA00022679"/>
    </source>
</evidence>
<dbReference type="InterPro" id="IPR027408">
    <property type="entry name" value="PNPase/RNase_PH_dom_sf"/>
</dbReference>
<dbReference type="SUPFAM" id="SSF54211">
    <property type="entry name" value="Ribosomal protein S5 domain 2-like"/>
    <property type="match status" value="2"/>
</dbReference>
<dbReference type="Gene3D" id="2.40.50.140">
    <property type="entry name" value="Nucleic acid-binding proteins"/>
    <property type="match status" value="2"/>
</dbReference>
<dbReference type="InterPro" id="IPR015847">
    <property type="entry name" value="ExoRNase_PH_dom2"/>
</dbReference>
<dbReference type="GO" id="GO:0008033">
    <property type="term" value="P:tRNA processing"/>
    <property type="evidence" value="ECO:0007669"/>
    <property type="project" value="UniProtKB-KW"/>
</dbReference>
<dbReference type="InterPro" id="IPR036612">
    <property type="entry name" value="KH_dom_type_1_sf"/>
</dbReference>
<comment type="similarity">
    <text evidence="1">Belongs to the polyribonucleotide nucleotidyltransferase family.</text>
</comment>
<dbReference type="InterPro" id="IPR036345">
    <property type="entry name" value="ExoRNase_PH_dom2_sf"/>
</dbReference>
<dbReference type="SMART" id="SM00322">
    <property type="entry name" value="KH"/>
    <property type="match status" value="1"/>
</dbReference>
<keyword evidence="4" id="KW-0808">Transferase</keyword>
<keyword evidence="3" id="KW-0698">rRNA processing</keyword>
<dbReference type="CDD" id="cd11364">
    <property type="entry name" value="RNase_PH_PNPase_2"/>
    <property type="match status" value="1"/>
</dbReference>
<dbReference type="GO" id="GO:0004654">
    <property type="term" value="F:polyribonucleotide nucleotidyltransferase activity"/>
    <property type="evidence" value="ECO:0007669"/>
    <property type="project" value="UniProtKB-EC"/>
</dbReference>
<evidence type="ECO:0000256" key="5">
    <source>
        <dbReference type="ARBA" id="ARBA00022694"/>
    </source>
</evidence>
<dbReference type="GO" id="GO:0009570">
    <property type="term" value="C:chloroplast stroma"/>
    <property type="evidence" value="ECO:0007669"/>
    <property type="project" value="TreeGrafter"/>
</dbReference>
<sequence length="831" mass="88456">MATDGETILYTTACAVEDNAGDGSFAPLQVHYTERFSAAGRTSGGYLKREGKPKDHEVLVARLIDRPIRPMIQSGWTHSTQVLTWVMSYDGEHSPEPLAITAAGAALAISDVPLRRAVAGARVGLLPGRGFVVNPTLAEQEESTLDLMIAGTSEAVLMIEGFCDFLTEEQTMEAVRCGHDAIKQMCVAIEGWAAVVGKPKRTDDLKLPPEGLDDTIRSLVGKQIEEAYRSTPLKQQRVEVVAALRQAVRDALVEPSASAQLAAQLAAVRGEGGEHAAVSSAEESDEDRQQGAAAAAVVADVAAGAAAAGSPRYDYVTVQMALKRVESGIMRRLVLDEGFRADGRGVGEVRPIWSRANVLPRTHGSVLFTRGETQALAVTTLGCSRSAQRVDSMSAEMGEGQRFYLQYFFPPSSVGEVGRVGGPGRREVGHGNLAERALLPVVPGEDAFPYTIRVESTITESNGSSSMASVCGGCLSMMDAGVPLKRMVAGVAMGLILEEDGRFAVLTDILGSEDALGDMDFKVAGDEDGITAFQMDIKVEGITLEIMQKALQAAAAGRRHILGEMRKCAPEPRGQLSPYAPRIRQLQLPLDKIGVAIGPGGRTIKLIQETTGVEVQIDGESGAVTLKGDTEEACAAAQQLIESTVADPEVGKIYRGCRVTQVMPFGAFVEVLPKREGLLHVSEWGAGRVQSISEVVKEGDSVDVMVMELQDAAKFKLSRRAVLVADGVLPPTPPRAAREPRGGGAPNDEPMPTVGQVYRGARIKQVQPFGAFVEVAPRREGLLRVGDWALAYTTSLEAEAKEGDLIDVVVTDVSADGKFKLSRKALLVSAP</sequence>
<dbReference type="PROSITE" id="PS50126">
    <property type="entry name" value="S1"/>
    <property type="match status" value="2"/>
</dbReference>
<dbReference type="PANTHER" id="PTHR11252">
    <property type="entry name" value="POLYRIBONUCLEOTIDE NUCLEOTIDYLTRANSFERASE"/>
    <property type="match status" value="1"/>
</dbReference>
<dbReference type="AlphaFoldDB" id="A0A2P6VEN8"/>
<reference evidence="12 13" key="1">
    <citation type="journal article" date="2018" name="Plant J.">
        <title>Genome sequences of Chlorella sorokiniana UTEX 1602 and Micractinium conductrix SAG 241.80: implications to maltose excretion by a green alga.</title>
        <authorList>
            <person name="Arriola M.B."/>
            <person name="Velmurugan N."/>
            <person name="Zhang Y."/>
            <person name="Plunkett M.H."/>
            <person name="Hondzo H."/>
            <person name="Barney B.M."/>
        </authorList>
    </citation>
    <scope>NUCLEOTIDE SEQUENCE [LARGE SCALE GENOMIC DNA]</scope>
    <source>
        <strain evidence="12 13">SAG 241.80</strain>
    </source>
</reference>
<dbReference type="SUPFAM" id="SSF54791">
    <property type="entry name" value="Eukaryotic type KH-domain (KH-domain type I)"/>
    <property type="match status" value="1"/>
</dbReference>
<dbReference type="PROSITE" id="PS50084">
    <property type="entry name" value="KH_TYPE_1"/>
    <property type="match status" value="1"/>
</dbReference>
<dbReference type="CDD" id="cd02393">
    <property type="entry name" value="KH-I_PNPase"/>
    <property type="match status" value="1"/>
</dbReference>
<evidence type="ECO:0000313" key="13">
    <source>
        <dbReference type="Proteomes" id="UP000239649"/>
    </source>
</evidence>
<dbReference type="Pfam" id="PF01138">
    <property type="entry name" value="RNase_PH"/>
    <property type="match status" value="2"/>
</dbReference>
<dbReference type="GO" id="GO:0000965">
    <property type="term" value="P:mitochondrial RNA 3'-end processing"/>
    <property type="evidence" value="ECO:0007669"/>
    <property type="project" value="TreeGrafter"/>
</dbReference>
<evidence type="ECO:0000256" key="8">
    <source>
        <dbReference type="ARBA" id="ARBA00031451"/>
    </source>
</evidence>
<dbReference type="Gene3D" id="3.30.230.70">
    <property type="entry name" value="GHMP Kinase, N-terminal domain"/>
    <property type="match status" value="2"/>
</dbReference>
<dbReference type="GO" id="GO:0006364">
    <property type="term" value="P:rRNA processing"/>
    <property type="evidence" value="ECO:0007669"/>
    <property type="project" value="UniProtKB-KW"/>
</dbReference>
<dbReference type="Pfam" id="PF00575">
    <property type="entry name" value="S1"/>
    <property type="match status" value="1"/>
</dbReference>
<dbReference type="HAMAP" id="MF_01595">
    <property type="entry name" value="PNPase"/>
    <property type="match status" value="1"/>
</dbReference>
<evidence type="ECO:0000256" key="2">
    <source>
        <dbReference type="ARBA" id="ARBA00012416"/>
    </source>
</evidence>
<feature type="domain" description="S1 motif" evidence="11">
    <location>
        <begin position="651"/>
        <end position="720"/>
    </location>
</feature>
<dbReference type="SUPFAM" id="SSF55666">
    <property type="entry name" value="Ribonuclease PH domain 2-like"/>
    <property type="match status" value="2"/>
</dbReference>
<evidence type="ECO:0000256" key="9">
    <source>
        <dbReference type="PROSITE-ProRule" id="PRU00117"/>
    </source>
</evidence>
<dbReference type="InterPro" id="IPR004087">
    <property type="entry name" value="KH_dom"/>
</dbReference>
<dbReference type="InterPro" id="IPR012340">
    <property type="entry name" value="NA-bd_OB-fold"/>
</dbReference>
<comment type="caution">
    <text evidence="12">The sequence shown here is derived from an EMBL/GenBank/DDBJ whole genome shotgun (WGS) entry which is preliminary data.</text>
</comment>
<evidence type="ECO:0000256" key="1">
    <source>
        <dbReference type="ARBA" id="ARBA00007404"/>
    </source>
</evidence>
<organism evidence="12 13">
    <name type="scientific">Micractinium conductrix</name>
    <dbReference type="NCBI Taxonomy" id="554055"/>
    <lineage>
        <taxon>Eukaryota</taxon>
        <taxon>Viridiplantae</taxon>
        <taxon>Chlorophyta</taxon>
        <taxon>core chlorophytes</taxon>
        <taxon>Trebouxiophyceae</taxon>
        <taxon>Chlorellales</taxon>
        <taxon>Chlorellaceae</taxon>
        <taxon>Chlorella clade</taxon>
        <taxon>Micractinium</taxon>
    </lineage>
</organism>
<gene>
    <name evidence="12" type="ORF">C2E20_4149</name>
</gene>
<dbReference type="InterPro" id="IPR003029">
    <property type="entry name" value="S1_domain"/>
</dbReference>
<dbReference type="SMART" id="SM00316">
    <property type="entry name" value="S1"/>
    <property type="match status" value="2"/>
</dbReference>
<feature type="region of interest" description="Disordered" evidence="10">
    <location>
        <begin position="730"/>
        <end position="750"/>
    </location>
</feature>
<dbReference type="InterPro" id="IPR012162">
    <property type="entry name" value="PNPase"/>
</dbReference>
<evidence type="ECO:0000259" key="11">
    <source>
        <dbReference type="PROSITE" id="PS50126"/>
    </source>
</evidence>
<keyword evidence="5" id="KW-0819">tRNA processing</keyword>
<dbReference type="FunFam" id="3.30.1370.10:FF:000001">
    <property type="entry name" value="Polyribonucleotide nucleotidyltransferase"/>
    <property type="match status" value="1"/>
</dbReference>
<keyword evidence="7 9" id="KW-0694">RNA-binding</keyword>
<protein>
    <recommendedName>
        <fullName evidence="2">polyribonucleotide nucleotidyltransferase</fullName>
        <ecNumber evidence="2">2.7.7.8</ecNumber>
    </recommendedName>
    <alternativeName>
        <fullName evidence="8">Polynucleotide phosphorylase 1</fullName>
    </alternativeName>
</protein>
<dbReference type="Pfam" id="PF00013">
    <property type="entry name" value="KH_1"/>
    <property type="match status" value="1"/>
</dbReference>
<evidence type="ECO:0000313" key="12">
    <source>
        <dbReference type="EMBL" id="PSC72537.1"/>
    </source>
</evidence>
<dbReference type="Pfam" id="PF03725">
    <property type="entry name" value="RNase_PH_C"/>
    <property type="match status" value="1"/>
</dbReference>
<dbReference type="InterPro" id="IPR001247">
    <property type="entry name" value="ExoRNase_PH_dom1"/>
</dbReference>
<dbReference type="STRING" id="554055.A0A2P6VEN8"/>
<dbReference type="GO" id="GO:0005739">
    <property type="term" value="C:mitochondrion"/>
    <property type="evidence" value="ECO:0007669"/>
    <property type="project" value="TreeGrafter"/>
</dbReference>
<evidence type="ECO:0000256" key="6">
    <source>
        <dbReference type="ARBA" id="ARBA00022695"/>
    </source>
</evidence>
<dbReference type="GO" id="GO:0003723">
    <property type="term" value="F:RNA binding"/>
    <property type="evidence" value="ECO:0007669"/>
    <property type="project" value="UniProtKB-UniRule"/>
</dbReference>
<dbReference type="Proteomes" id="UP000239649">
    <property type="component" value="Unassembled WGS sequence"/>
</dbReference>
<evidence type="ECO:0000256" key="7">
    <source>
        <dbReference type="ARBA" id="ARBA00022884"/>
    </source>
</evidence>